<comment type="caution">
    <text evidence="17">The sequence shown here is derived from an EMBL/GenBank/DDBJ whole genome shotgun (WGS) entry which is preliminary data.</text>
</comment>
<dbReference type="InterPro" id="IPR006262">
    <property type="entry name" value="Cyt_deam_tetra"/>
</dbReference>
<keyword evidence="7 15" id="KW-0378">Hydrolase</keyword>
<evidence type="ECO:0000313" key="18">
    <source>
        <dbReference type="Proteomes" id="UP000005139"/>
    </source>
</evidence>
<evidence type="ECO:0000256" key="2">
    <source>
        <dbReference type="ARBA" id="ARBA00003949"/>
    </source>
</evidence>
<feature type="binding site" evidence="14">
    <location>
        <position position="51"/>
    </location>
    <ligand>
        <name>Zn(2+)</name>
        <dbReference type="ChEBI" id="CHEBI:29105"/>
        <note>catalytic</note>
    </ligand>
</feature>
<evidence type="ECO:0000256" key="5">
    <source>
        <dbReference type="ARBA" id="ARBA00018266"/>
    </source>
</evidence>
<dbReference type="FunFam" id="3.40.140.10:FF:000008">
    <property type="entry name" value="Cytidine deaminase"/>
    <property type="match status" value="1"/>
</dbReference>
<dbReference type="Pfam" id="PF00383">
    <property type="entry name" value="dCMP_cyt_deam_1"/>
    <property type="match status" value="1"/>
</dbReference>
<feature type="binding site" evidence="13">
    <location>
        <begin position="40"/>
        <end position="46"/>
    </location>
    <ligand>
        <name>substrate</name>
    </ligand>
</feature>
<dbReference type="SUPFAM" id="SSF53927">
    <property type="entry name" value="Cytidine deaminase-like"/>
    <property type="match status" value="1"/>
</dbReference>
<evidence type="ECO:0000256" key="6">
    <source>
        <dbReference type="ARBA" id="ARBA00022723"/>
    </source>
</evidence>
<comment type="catalytic activity">
    <reaction evidence="10 15">
        <text>2'-deoxycytidine + H2O + H(+) = 2'-deoxyuridine + NH4(+)</text>
        <dbReference type="Rhea" id="RHEA:13433"/>
        <dbReference type="ChEBI" id="CHEBI:15377"/>
        <dbReference type="ChEBI" id="CHEBI:15378"/>
        <dbReference type="ChEBI" id="CHEBI:15698"/>
        <dbReference type="ChEBI" id="CHEBI:16450"/>
        <dbReference type="ChEBI" id="CHEBI:28938"/>
        <dbReference type="EC" id="3.5.4.5"/>
    </reaction>
</comment>
<feature type="binding site" evidence="14">
    <location>
        <position position="84"/>
    </location>
    <ligand>
        <name>Zn(2+)</name>
        <dbReference type="ChEBI" id="CHEBI:29105"/>
        <note>catalytic</note>
    </ligand>
</feature>
<dbReference type="EMBL" id="AAWL01000004">
    <property type="protein sequence ID" value="EAX48236.1"/>
    <property type="molecule type" value="Genomic_DNA"/>
</dbReference>
<dbReference type="PROSITE" id="PS51747">
    <property type="entry name" value="CYT_DCMP_DEAMINASES_2"/>
    <property type="match status" value="1"/>
</dbReference>
<dbReference type="GO" id="GO:0072527">
    <property type="term" value="P:pyrimidine-containing compound metabolic process"/>
    <property type="evidence" value="ECO:0007669"/>
    <property type="project" value="UniProtKB-ARBA"/>
</dbReference>
<dbReference type="GO" id="GO:0005829">
    <property type="term" value="C:cytosol"/>
    <property type="evidence" value="ECO:0007669"/>
    <property type="project" value="TreeGrafter"/>
</dbReference>
<evidence type="ECO:0000259" key="16">
    <source>
        <dbReference type="PROSITE" id="PS51747"/>
    </source>
</evidence>
<dbReference type="InterPro" id="IPR016193">
    <property type="entry name" value="Cytidine_deaminase-like"/>
</dbReference>
<dbReference type="GO" id="GO:0055086">
    <property type="term" value="P:nucleobase-containing small molecule metabolic process"/>
    <property type="evidence" value="ECO:0007669"/>
    <property type="project" value="UniProtKB-ARBA"/>
</dbReference>
<dbReference type="GO" id="GO:0042802">
    <property type="term" value="F:identical protein binding"/>
    <property type="evidence" value="ECO:0007669"/>
    <property type="project" value="UniProtKB-ARBA"/>
</dbReference>
<evidence type="ECO:0000256" key="3">
    <source>
        <dbReference type="ARBA" id="ARBA00006576"/>
    </source>
</evidence>
<evidence type="ECO:0000256" key="15">
    <source>
        <dbReference type="RuleBase" id="RU364006"/>
    </source>
</evidence>
<evidence type="ECO:0000313" key="17">
    <source>
        <dbReference type="EMBL" id="EAX48236.1"/>
    </source>
</evidence>
<reference evidence="17 18" key="2">
    <citation type="submission" date="2007-01" db="EMBL/GenBank/DDBJ databases">
        <title>Sequencing of the draft genome and assembly of Thermosinus carboxydivorans Nor1.</title>
        <authorList>
            <consortium name="US DOE Joint Genome Institute (JGI-PGF)"/>
            <person name="Copeland A."/>
            <person name="Lucas S."/>
            <person name="Lapidus A."/>
            <person name="Barry K."/>
            <person name="Glavina del Rio T."/>
            <person name="Dalin E."/>
            <person name="Tice H."/>
            <person name="Bruce D."/>
            <person name="Pitluck S."/>
            <person name="Richardson P."/>
        </authorList>
    </citation>
    <scope>NUCLEOTIDE SEQUENCE [LARGE SCALE GENOMIC DNA]</scope>
    <source>
        <strain evidence="17 18">Nor1</strain>
    </source>
</reference>
<accession>A1HPD0</accession>
<comment type="cofactor">
    <cofactor evidence="1 14 15">
        <name>Zn(2+)</name>
        <dbReference type="ChEBI" id="CHEBI:29105"/>
    </cofactor>
</comment>
<evidence type="ECO:0000256" key="9">
    <source>
        <dbReference type="ARBA" id="ARBA00032005"/>
    </source>
</evidence>
<evidence type="ECO:0000256" key="14">
    <source>
        <dbReference type="PIRSR" id="PIRSR606262-3"/>
    </source>
</evidence>
<gene>
    <name evidence="17" type="ORF">TcarDRAFT_1783</name>
</gene>
<evidence type="ECO:0000256" key="7">
    <source>
        <dbReference type="ARBA" id="ARBA00022801"/>
    </source>
</evidence>
<evidence type="ECO:0000256" key="11">
    <source>
        <dbReference type="ARBA" id="ARBA00049558"/>
    </source>
</evidence>
<dbReference type="GO" id="GO:0004126">
    <property type="term" value="F:cytidine deaminase activity"/>
    <property type="evidence" value="ECO:0007669"/>
    <property type="project" value="UniProtKB-UniRule"/>
</dbReference>
<dbReference type="OrthoDB" id="9795347at2"/>
<dbReference type="EC" id="3.5.4.5" evidence="4 15"/>
<dbReference type="NCBIfam" id="TIGR01354">
    <property type="entry name" value="cyt_deam_tetra"/>
    <property type="match status" value="1"/>
</dbReference>
<dbReference type="Proteomes" id="UP000005139">
    <property type="component" value="Unassembled WGS sequence"/>
</dbReference>
<feature type="binding site" evidence="14">
    <location>
        <position position="87"/>
    </location>
    <ligand>
        <name>Zn(2+)</name>
        <dbReference type="ChEBI" id="CHEBI:29105"/>
        <note>catalytic</note>
    </ligand>
</feature>
<dbReference type="Gene3D" id="3.40.140.10">
    <property type="entry name" value="Cytidine Deaminase, domain 2"/>
    <property type="match status" value="1"/>
</dbReference>
<sequence length="131" mass="14370">MDELIAAAQKARELAYTPYSRFQVGAALLTKSGRVYTGCNVENASYSLTICAERTAIFKAVSEGERDFIALAVVANAPEPLAPCGACRQVMVEFAINRVILCNTDGQRRELTLDELLPYAFNERFLIGDDS</sequence>
<name>A1HPD0_9FIRM</name>
<keyword evidence="8 14" id="KW-0862">Zinc</keyword>
<evidence type="ECO:0000256" key="1">
    <source>
        <dbReference type="ARBA" id="ARBA00001947"/>
    </source>
</evidence>
<feature type="active site" description="Proton donor" evidence="12">
    <location>
        <position position="53"/>
    </location>
</feature>
<evidence type="ECO:0000256" key="4">
    <source>
        <dbReference type="ARBA" id="ARBA00012783"/>
    </source>
</evidence>
<dbReference type="InterPro" id="IPR002125">
    <property type="entry name" value="CMP_dCMP_dom"/>
</dbReference>
<dbReference type="PANTHER" id="PTHR11644">
    <property type="entry name" value="CYTIDINE DEAMINASE"/>
    <property type="match status" value="1"/>
</dbReference>
<keyword evidence="18" id="KW-1185">Reference proteome</keyword>
<proteinExistence type="inferred from homology"/>
<dbReference type="AlphaFoldDB" id="A1HPD0"/>
<dbReference type="InterPro" id="IPR050202">
    <property type="entry name" value="Cyt/Deoxycyt_deaminase"/>
</dbReference>
<protein>
    <recommendedName>
        <fullName evidence="5 15">Cytidine deaminase</fullName>
        <ecNumber evidence="4 15">3.5.4.5</ecNumber>
    </recommendedName>
    <alternativeName>
        <fullName evidence="9 15">Cytidine aminohydrolase</fullName>
    </alternativeName>
</protein>
<reference evidence="17 18" key="1">
    <citation type="submission" date="2007-01" db="EMBL/GenBank/DDBJ databases">
        <title>Annotation of the draft genome assembly of Thermosinus carboxydivorans Nor1.</title>
        <authorList>
            <consortium name="US DOE Joint Genome Institute (JGI-ORNL)"/>
            <person name="Larimer F."/>
            <person name="Land M."/>
            <person name="Hauser L."/>
        </authorList>
    </citation>
    <scope>NUCLEOTIDE SEQUENCE [LARGE SCALE GENOMIC DNA]</scope>
    <source>
        <strain evidence="17 18">Nor1</strain>
    </source>
</reference>
<organism evidence="17 18">
    <name type="scientific">Thermosinus carboxydivorans Nor1</name>
    <dbReference type="NCBI Taxonomy" id="401526"/>
    <lineage>
        <taxon>Bacteria</taxon>
        <taxon>Bacillati</taxon>
        <taxon>Bacillota</taxon>
        <taxon>Negativicutes</taxon>
        <taxon>Selenomonadales</taxon>
        <taxon>Sporomusaceae</taxon>
        <taxon>Thermosinus</taxon>
    </lineage>
</organism>
<dbReference type="PROSITE" id="PS00903">
    <property type="entry name" value="CYT_DCMP_DEAMINASES_1"/>
    <property type="match status" value="1"/>
</dbReference>
<dbReference type="PANTHER" id="PTHR11644:SF2">
    <property type="entry name" value="CYTIDINE DEAMINASE"/>
    <property type="match status" value="1"/>
</dbReference>
<dbReference type="InterPro" id="IPR016192">
    <property type="entry name" value="APOBEC/CMP_deaminase_Zn-bd"/>
</dbReference>
<comment type="catalytic activity">
    <reaction evidence="11 15">
        <text>cytidine + H2O + H(+) = uridine + NH4(+)</text>
        <dbReference type="Rhea" id="RHEA:16069"/>
        <dbReference type="ChEBI" id="CHEBI:15377"/>
        <dbReference type="ChEBI" id="CHEBI:15378"/>
        <dbReference type="ChEBI" id="CHEBI:16704"/>
        <dbReference type="ChEBI" id="CHEBI:17562"/>
        <dbReference type="ChEBI" id="CHEBI:28938"/>
        <dbReference type="EC" id="3.5.4.5"/>
    </reaction>
</comment>
<dbReference type="CDD" id="cd01283">
    <property type="entry name" value="cytidine_deaminase"/>
    <property type="match status" value="1"/>
</dbReference>
<evidence type="ECO:0000256" key="8">
    <source>
        <dbReference type="ARBA" id="ARBA00022833"/>
    </source>
</evidence>
<evidence type="ECO:0000256" key="10">
    <source>
        <dbReference type="ARBA" id="ARBA00049252"/>
    </source>
</evidence>
<evidence type="ECO:0000256" key="12">
    <source>
        <dbReference type="PIRSR" id="PIRSR606262-1"/>
    </source>
</evidence>
<comment type="function">
    <text evidence="2 15">This enzyme scavenges exogenous and endogenous cytidine and 2'-deoxycytidine for UMP synthesis.</text>
</comment>
<dbReference type="GO" id="GO:0008270">
    <property type="term" value="F:zinc ion binding"/>
    <property type="evidence" value="ECO:0007669"/>
    <property type="project" value="UniProtKB-UniRule"/>
</dbReference>
<evidence type="ECO:0000256" key="13">
    <source>
        <dbReference type="PIRSR" id="PIRSR606262-2"/>
    </source>
</evidence>
<dbReference type="eggNOG" id="COG0295">
    <property type="taxonomic scope" value="Bacteria"/>
</dbReference>
<feature type="domain" description="CMP/dCMP-type deaminase" evidence="16">
    <location>
        <begin position="1"/>
        <end position="124"/>
    </location>
</feature>
<keyword evidence="6 14" id="KW-0479">Metal-binding</keyword>
<comment type="similarity">
    <text evidence="3 15">Belongs to the cytidine and deoxycytidylate deaminase family.</text>
</comment>
<dbReference type="NCBIfam" id="NF004064">
    <property type="entry name" value="PRK05578.1"/>
    <property type="match status" value="1"/>
</dbReference>